<evidence type="ECO:0000313" key="3">
    <source>
        <dbReference type="Proteomes" id="UP000800200"/>
    </source>
</evidence>
<dbReference type="Proteomes" id="UP000800200">
    <property type="component" value="Unassembled WGS sequence"/>
</dbReference>
<dbReference type="EMBL" id="ML994621">
    <property type="protein sequence ID" value="KAF2189196.1"/>
    <property type="molecule type" value="Genomic_DNA"/>
</dbReference>
<dbReference type="AlphaFoldDB" id="A0A6A6EH34"/>
<name>A0A6A6EH34_9PEZI</name>
<reference evidence="2" key="1">
    <citation type="journal article" date="2020" name="Stud. Mycol.">
        <title>101 Dothideomycetes genomes: a test case for predicting lifestyles and emergence of pathogens.</title>
        <authorList>
            <person name="Haridas S."/>
            <person name="Albert R."/>
            <person name="Binder M."/>
            <person name="Bloem J."/>
            <person name="Labutti K."/>
            <person name="Salamov A."/>
            <person name="Andreopoulos B."/>
            <person name="Baker S."/>
            <person name="Barry K."/>
            <person name="Bills G."/>
            <person name="Bluhm B."/>
            <person name="Cannon C."/>
            <person name="Castanera R."/>
            <person name="Culley D."/>
            <person name="Daum C."/>
            <person name="Ezra D."/>
            <person name="Gonzalez J."/>
            <person name="Henrissat B."/>
            <person name="Kuo A."/>
            <person name="Liang C."/>
            <person name="Lipzen A."/>
            <person name="Lutzoni F."/>
            <person name="Magnuson J."/>
            <person name="Mondo S."/>
            <person name="Nolan M."/>
            <person name="Ohm R."/>
            <person name="Pangilinan J."/>
            <person name="Park H.-J."/>
            <person name="Ramirez L."/>
            <person name="Alfaro M."/>
            <person name="Sun H."/>
            <person name="Tritt A."/>
            <person name="Yoshinaga Y."/>
            <person name="Zwiers L.-H."/>
            <person name="Turgeon B."/>
            <person name="Goodwin S."/>
            <person name="Spatafora J."/>
            <person name="Crous P."/>
            <person name="Grigoriev I."/>
        </authorList>
    </citation>
    <scope>NUCLEOTIDE SEQUENCE</scope>
    <source>
        <strain evidence="2">CBS 207.26</strain>
    </source>
</reference>
<evidence type="ECO:0000313" key="2">
    <source>
        <dbReference type="EMBL" id="KAF2189196.1"/>
    </source>
</evidence>
<evidence type="ECO:0000256" key="1">
    <source>
        <dbReference type="SAM" id="MobiDB-lite"/>
    </source>
</evidence>
<proteinExistence type="predicted"/>
<keyword evidence="3" id="KW-1185">Reference proteome</keyword>
<organism evidence="2 3">
    <name type="scientific">Zopfia rhizophila CBS 207.26</name>
    <dbReference type="NCBI Taxonomy" id="1314779"/>
    <lineage>
        <taxon>Eukaryota</taxon>
        <taxon>Fungi</taxon>
        <taxon>Dikarya</taxon>
        <taxon>Ascomycota</taxon>
        <taxon>Pezizomycotina</taxon>
        <taxon>Dothideomycetes</taxon>
        <taxon>Dothideomycetes incertae sedis</taxon>
        <taxon>Zopfiaceae</taxon>
        <taxon>Zopfia</taxon>
    </lineage>
</organism>
<accession>A0A6A6EH34</accession>
<gene>
    <name evidence="2" type="ORF">K469DRAFT_701804</name>
</gene>
<protein>
    <submittedName>
        <fullName evidence="2">Uncharacterized protein</fullName>
    </submittedName>
</protein>
<feature type="region of interest" description="Disordered" evidence="1">
    <location>
        <begin position="1"/>
        <end position="20"/>
    </location>
</feature>
<sequence>MGRSPTEDSPPTPITESDIKHQPCGDLLLGDLLVSNVVLAKREIILDRPHRKGWLQPSRLPAASKHNPKHALLWRPRIPYTKAFSGERSANRVRALVSSRCGRRRELGLESWREETNRALLSKSYLSERRLNEITPSTLPPKIPLHPHMAPMSLLRLLFEPFFAR</sequence>